<name>A0A7K1UUB1_9NOCA</name>
<evidence type="ECO:0000256" key="1">
    <source>
        <dbReference type="SAM" id="SignalP"/>
    </source>
</evidence>
<feature type="chain" id="PRO_5029744848" evidence="1">
    <location>
        <begin position="27"/>
        <end position="142"/>
    </location>
</feature>
<comment type="caution">
    <text evidence="2">The sequence shown here is derived from an EMBL/GenBank/DDBJ whole genome shotgun (WGS) entry which is preliminary data.</text>
</comment>
<evidence type="ECO:0000313" key="2">
    <source>
        <dbReference type="EMBL" id="MVU77946.1"/>
    </source>
</evidence>
<gene>
    <name evidence="2" type="ORF">GPX89_11900</name>
</gene>
<feature type="signal peptide" evidence="1">
    <location>
        <begin position="1"/>
        <end position="26"/>
    </location>
</feature>
<protein>
    <submittedName>
        <fullName evidence="2">Uncharacterized protein</fullName>
    </submittedName>
</protein>
<accession>A0A7K1UUB1</accession>
<evidence type="ECO:0000313" key="3">
    <source>
        <dbReference type="Proteomes" id="UP000466794"/>
    </source>
</evidence>
<sequence>MRKTLWANGLALGAAALLASTGTANAALPNSFSGDSTFKVNVDIQPGTYTTSTAGTVCAWARLSSITPSVTIQAGGASGGTATVTIASSDVAFFTSGCGTWTLQTTTTTSGSSGSSSGSTSGSAGNIITNLLQTGSATLLSK</sequence>
<proteinExistence type="predicted"/>
<dbReference type="Proteomes" id="UP000466794">
    <property type="component" value="Unassembled WGS sequence"/>
</dbReference>
<dbReference type="EMBL" id="WRPP01000002">
    <property type="protein sequence ID" value="MVU77946.1"/>
    <property type="molecule type" value="Genomic_DNA"/>
</dbReference>
<reference evidence="2 3" key="1">
    <citation type="submission" date="2019-12" db="EMBL/GenBank/DDBJ databases">
        <title>Nocardia sp. nov. ET3-3 isolated from soil.</title>
        <authorList>
            <person name="Kanchanasin P."/>
            <person name="Tanasupawat S."/>
            <person name="Yuki M."/>
            <person name="Kudo T."/>
        </authorList>
    </citation>
    <scope>NUCLEOTIDE SEQUENCE [LARGE SCALE GENOMIC DNA]</scope>
    <source>
        <strain evidence="2 3">ET3-3</strain>
    </source>
</reference>
<keyword evidence="1" id="KW-0732">Signal</keyword>
<dbReference type="AlphaFoldDB" id="A0A7K1UUB1"/>
<dbReference type="RefSeq" id="WP_157387541.1">
    <property type="nucleotide sequence ID" value="NZ_WRPP01000002.1"/>
</dbReference>
<organism evidence="2 3">
    <name type="scientific">Nocardia terrae</name>
    <dbReference type="NCBI Taxonomy" id="2675851"/>
    <lineage>
        <taxon>Bacteria</taxon>
        <taxon>Bacillati</taxon>
        <taxon>Actinomycetota</taxon>
        <taxon>Actinomycetes</taxon>
        <taxon>Mycobacteriales</taxon>
        <taxon>Nocardiaceae</taxon>
        <taxon>Nocardia</taxon>
    </lineage>
</organism>
<keyword evidence="3" id="KW-1185">Reference proteome</keyword>